<evidence type="ECO:0000313" key="3">
    <source>
        <dbReference type="Proteomes" id="UP000552644"/>
    </source>
</evidence>
<keyword evidence="1" id="KW-0472">Membrane</keyword>
<proteinExistence type="predicted"/>
<keyword evidence="1" id="KW-1133">Transmembrane helix</keyword>
<accession>A0A7W7QSB2</accession>
<keyword evidence="1" id="KW-0812">Transmembrane</keyword>
<dbReference type="Proteomes" id="UP000552644">
    <property type="component" value="Unassembled WGS sequence"/>
</dbReference>
<organism evidence="2 3">
    <name type="scientific">Streptosporangium saharense</name>
    <dbReference type="NCBI Taxonomy" id="1706840"/>
    <lineage>
        <taxon>Bacteria</taxon>
        <taxon>Bacillati</taxon>
        <taxon>Actinomycetota</taxon>
        <taxon>Actinomycetes</taxon>
        <taxon>Streptosporangiales</taxon>
        <taxon>Streptosporangiaceae</taxon>
        <taxon>Streptosporangium</taxon>
    </lineage>
</organism>
<dbReference type="InterPro" id="IPR018750">
    <property type="entry name" value="DUF2306_membrane"/>
</dbReference>
<dbReference type="EMBL" id="JACHJP010000008">
    <property type="protein sequence ID" value="MBB4918862.1"/>
    <property type="molecule type" value="Genomic_DNA"/>
</dbReference>
<feature type="transmembrane region" description="Helical" evidence="1">
    <location>
        <begin position="153"/>
        <end position="172"/>
    </location>
</feature>
<comment type="caution">
    <text evidence="2">The sequence shown here is derived from an EMBL/GenBank/DDBJ whole genome shotgun (WGS) entry which is preliminary data.</text>
</comment>
<reference evidence="2 3" key="1">
    <citation type="submission" date="2020-08" db="EMBL/GenBank/DDBJ databases">
        <title>Genomic Encyclopedia of Type Strains, Phase III (KMG-III): the genomes of soil and plant-associated and newly described type strains.</title>
        <authorList>
            <person name="Whitman W."/>
        </authorList>
    </citation>
    <scope>NUCLEOTIDE SEQUENCE [LARGE SCALE GENOMIC DNA]</scope>
    <source>
        <strain evidence="2 3">CECT 8840</strain>
    </source>
</reference>
<feature type="transmembrane region" description="Helical" evidence="1">
    <location>
        <begin position="121"/>
        <end position="141"/>
    </location>
</feature>
<name>A0A7W7QSB2_9ACTN</name>
<dbReference type="RefSeq" id="WP_184720551.1">
    <property type="nucleotide sequence ID" value="NZ_JACHJP010000008.1"/>
</dbReference>
<dbReference type="Pfam" id="PF10067">
    <property type="entry name" value="DUF2306"/>
    <property type="match status" value="1"/>
</dbReference>
<feature type="transmembrane region" description="Helical" evidence="1">
    <location>
        <begin position="80"/>
        <end position="101"/>
    </location>
</feature>
<evidence type="ECO:0000256" key="1">
    <source>
        <dbReference type="SAM" id="Phobius"/>
    </source>
</evidence>
<sequence>MTQSPEKAFDVHDAPDEMTELDRRLTERARRISPKPRWWRRPWMIPLVILVGVFLTYIWGPYIRLDPSTATVNLVRTIPWHYALVVTHIVTASVAMATACLQVWPMIRRRYPAVHRISGRLFVFAGAVPTSIVAIVLMRIRNDRDGGVQPGSSGLYITAALWLVITLVGYRMGRKHRWAEHRRWMTYSFALSLTNIYSRPIAIYVSGIPGANMNLCFELIGWLPFIVHLGIAQWWLDRTSGLPWGGRRRTRRAVPSRS</sequence>
<gene>
    <name evidence="2" type="ORF">FHS44_005998</name>
</gene>
<keyword evidence="3" id="KW-1185">Reference proteome</keyword>
<protein>
    <submittedName>
        <fullName evidence="2">Putative membrane protein</fullName>
    </submittedName>
</protein>
<evidence type="ECO:0000313" key="2">
    <source>
        <dbReference type="EMBL" id="MBB4918862.1"/>
    </source>
</evidence>
<feature type="transmembrane region" description="Helical" evidence="1">
    <location>
        <begin position="219"/>
        <end position="236"/>
    </location>
</feature>
<dbReference type="AlphaFoldDB" id="A0A7W7QSB2"/>
<feature type="transmembrane region" description="Helical" evidence="1">
    <location>
        <begin position="43"/>
        <end position="60"/>
    </location>
</feature>